<evidence type="ECO:0000313" key="1">
    <source>
        <dbReference type="EMBL" id="SDC02524.1"/>
    </source>
</evidence>
<evidence type="ECO:0000313" key="2">
    <source>
        <dbReference type="Proteomes" id="UP000199467"/>
    </source>
</evidence>
<dbReference type="EMBL" id="FMZQ01000001">
    <property type="protein sequence ID" value="SDC02524.1"/>
    <property type="molecule type" value="Genomic_DNA"/>
</dbReference>
<sequence>MRREPVGVLFICGLLGLANHLPRRPVMRPIFRFALPLALCLSPVMASALDLQPGVWEVSSHNMQVGGQAMPGMEEMLAQMQNLPPEQRQMMENMMAEQGIKLGAGGVQMCLTAEQIKAQEIPLHDPDSGCSNEILERSATLWKFRFNCPDAQGEGETRFVSDKEFTTQVKGTYNGQPSSMESRARWVGADCGTLKSK</sequence>
<dbReference type="Pfam" id="PF12276">
    <property type="entry name" value="DUF3617"/>
    <property type="match status" value="1"/>
</dbReference>
<reference evidence="2" key="1">
    <citation type="submission" date="2016-10" db="EMBL/GenBank/DDBJ databases">
        <authorList>
            <person name="Varghese N."/>
            <person name="Submissions S."/>
        </authorList>
    </citation>
    <scope>NUCLEOTIDE SEQUENCE [LARGE SCALE GENOMIC DNA]</scope>
    <source>
        <strain evidence="2">DSM 26382</strain>
    </source>
</reference>
<keyword evidence="2" id="KW-1185">Reference proteome</keyword>
<accession>A0A1G6I7N8</accession>
<name>A0A1G6I7N8_9GAMM</name>
<dbReference type="Proteomes" id="UP000199467">
    <property type="component" value="Unassembled WGS sequence"/>
</dbReference>
<dbReference type="AlphaFoldDB" id="A0A1G6I7N8"/>
<protein>
    <recommendedName>
        <fullName evidence="3">DUF3617 domain-containing protein</fullName>
    </recommendedName>
</protein>
<gene>
    <name evidence="1" type="ORF">SAMN05216576_101122</name>
</gene>
<organism evidence="1 2">
    <name type="scientific">Ectopseudomonas chengduensis</name>
    <dbReference type="NCBI Taxonomy" id="489632"/>
    <lineage>
        <taxon>Bacteria</taxon>
        <taxon>Pseudomonadati</taxon>
        <taxon>Pseudomonadota</taxon>
        <taxon>Gammaproteobacteria</taxon>
        <taxon>Pseudomonadales</taxon>
        <taxon>Pseudomonadaceae</taxon>
        <taxon>Ectopseudomonas</taxon>
    </lineage>
</organism>
<proteinExistence type="predicted"/>
<dbReference type="InterPro" id="IPR022061">
    <property type="entry name" value="DUF3617"/>
</dbReference>
<evidence type="ECO:0008006" key="3">
    <source>
        <dbReference type="Google" id="ProtNLM"/>
    </source>
</evidence>